<proteinExistence type="predicted"/>
<comment type="caution">
    <text evidence="1">The sequence shown here is derived from an EMBL/GenBank/DDBJ whole genome shotgun (WGS) entry which is preliminary data.</text>
</comment>
<organism evidence="1 2">
    <name type="scientific">Flavobacterium branchiophilum</name>
    <dbReference type="NCBI Taxonomy" id="55197"/>
    <lineage>
        <taxon>Bacteria</taxon>
        <taxon>Pseudomonadati</taxon>
        <taxon>Bacteroidota</taxon>
        <taxon>Flavobacteriia</taxon>
        <taxon>Flavobacteriales</taxon>
        <taxon>Flavobacteriaceae</taxon>
        <taxon>Flavobacterium</taxon>
    </lineage>
</organism>
<name>A0A2H3KDE2_9FLAO</name>
<dbReference type="AlphaFoldDB" id="A0A2H3KDE2"/>
<evidence type="ECO:0000313" key="1">
    <source>
        <dbReference type="EMBL" id="PDS25668.1"/>
    </source>
</evidence>
<dbReference type="OrthoDB" id="827255at2"/>
<dbReference type="EMBL" id="PCMW01000025">
    <property type="protein sequence ID" value="PDS25668.1"/>
    <property type="molecule type" value="Genomic_DNA"/>
</dbReference>
<accession>A0A2H3KDE2</accession>
<gene>
    <name evidence="1" type="ORF">B0A77_04150</name>
</gene>
<dbReference type="Proteomes" id="UP000220828">
    <property type="component" value="Unassembled WGS sequence"/>
</dbReference>
<evidence type="ECO:0008006" key="3">
    <source>
        <dbReference type="Google" id="ProtNLM"/>
    </source>
</evidence>
<evidence type="ECO:0000313" key="2">
    <source>
        <dbReference type="Proteomes" id="UP000220828"/>
    </source>
</evidence>
<dbReference type="RefSeq" id="WP_097553634.1">
    <property type="nucleotide sequence ID" value="NZ_PCMW01000025.1"/>
</dbReference>
<sequence length="82" mass="9502">MNIQQLQNDKLNIINWISQLQDYSLIEKVKSIMMSSPEACLLSNEQKNAIDEALQSIETKGTTPHNIVMEETKKRFPHLFNQ</sequence>
<reference evidence="1 2" key="1">
    <citation type="submission" date="2017-09" db="EMBL/GenBank/DDBJ databases">
        <title>Whole genomes of Flavobacteriaceae.</title>
        <authorList>
            <person name="Stine C."/>
            <person name="Li C."/>
            <person name="Tadesse D."/>
        </authorList>
    </citation>
    <scope>NUCLEOTIDE SEQUENCE [LARGE SCALE GENOMIC DNA]</scope>
    <source>
        <strain evidence="1 2">ATCC 35036</strain>
    </source>
</reference>
<protein>
    <recommendedName>
        <fullName evidence="3">Addiction module component</fullName>
    </recommendedName>
</protein>